<reference evidence="1 2" key="1">
    <citation type="submission" date="2012-12" db="EMBL/GenBank/DDBJ databases">
        <title>Genome assembly of Fulvivirga imtechensis AK7.</title>
        <authorList>
            <person name="Nupur N."/>
            <person name="Khatri I."/>
            <person name="Kumar R."/>
            <person name="Subramanian S."/>
            <person name="Pinnaka A."/>
        </authorList>
    </citation>
    <scope>NUCLEOTIDE SEQUENCE [LARGE SCALE GENOMIC DNA]</scope>
    <source>
        <strain evidence="1 2">AK7</strain>
    </source>
</reference>
<name>L8K024_9BACT</name>
<accession>L8K024</accession>
<sequence>MMTKNPKTINELFDQKYGKKGSKGRSDFEQKAEDYMVAECFIFF</sequence>
<dbReference type="EMBL" id="AMZN01000006">
    <property type="protein sequence ID" value="ELR73279.1"/>
    <property type="molecule type" value="Genomic_DNA"/>
</dbReference>
<protein>
    <submittedName>
        <fullName evidence="1">Uncharacterized protein</fullName>
    </submittedName>
</protein>
<dbReference type="STRING" id="1237149.C900_04131"/>
<comment type="caution">
    <text evidence="1">The sequence shown here is derived from an EMBL/GenBank/DDBJ whole genome shotgun (WGS) entry which is preliminary data.</text>
</comment>
<gene>
    <name evidence="1" type="ORF">C900_04131</name>
</gene>
<evidence type="ECO:0000313" key="1">
    <source>
        <dbReference type="EMBL" id="ELR73279.1"/>
    </source>
</evidence>
<organism evidence="1 2">
    <name type="scientific">Fulvivirga imtechensis AK7</name>
    <dbReference type="NCBI Taxonomy" id="1237149"/>
    <lineage>
        <taxon>Bacteria</taxon>
        <taxon>Pseudomonadati</taxon>
        <taxon>Bacteroidota</taxon>
        <taxon>Cytophagia</taxon>
        <taxon>Cytophagales</taxon>
        <taxon>Fulvivirgaceae</taxon>
        <taxon>Fulvivirga</taxon>
    </lineage>
</organism>
<evidence type="ECO:0000313" key="2">
    <source>
        <dbReference type="Proteomes" id="UP000011135"/>
    </source>
</evidence>
<dbReference type="Proteomes" id="UP000011135">
    <property type="component" value="Unassembled WGS sequence"/>
</dbReference>
<keyword evidence="2" id="KW-1185">Reference proteome</keyword>
<dbReference type="RefSeq" id="WP_009577859.1">
    <property type="nucleotide sequence ID" value="NZ_AMZN01000006.1"/>
</dbReference>
<proteinExistence type="predicted"/>
<dbReference type="AlphaFoldDB" id="L8K024"/>